<evidence type="ECO:0000313" key="6">
    <source>
        <dbReference type="Proteomes" id="UP000011602"/>
    </source>
</evidence>
<dbReference type="Proteomes" id="UP000011602">
    <property type="component" value="Unassembled WGS sequence"/>
</dbReference>
<protein>
    <submittedName>
        <fullName evidence="5">Uncharacterized protein</fullName>
    </submittedName>
</protein>
<accession>L9WWS0</accession>
<name>L9WWS0_9EURY</name>
<dbReference type="Pfam" id="PF23375">
    <property type="entry name" value="DUF7094"/>
    <property type="match status" value="1"/>
</dbReference>
<dbReference type="EMBL" id="AOHZ01000065">
    <property type="protein sequence ID" value="ELY53626.1"/>
    <property type="molecule type" value="Genomic_DNA"/>
</dbReference>
<comment type="caution">
    <text evidence="5">The sequence shown here is derived from an EMBL/GenBank/DDBJ whole genome shotgun (WGS) entry which is preliminary data.</text>
</comment>
<dbReference type="PATRIC" id="fig|1227499.3.peg.2862"/>
<dbReference type="Pfam" id="PF23374">
    <property type="entry name" value="Fn3_arc"/>
    <property type="match status" value="1"/>
</dbReference>
<evidence type="ECO:0000256" key="1">
    <source>
        <dbReference type="SAM" id="Coils"/>
    </source>
</evidence>
<dbReference type="OrthoDB" id="201701at2157"/>
<organism evidence="5 6">
    <name type="scientific">Natronolimnohabitans innermongolicus JCM 12255</name>
    <dbReference type="NCBI Taxonomy" id="1227499"/>
    <lineage>
        <taxon>Archaea</taxon>
        <taxon>Methanobacteriati</taxon>
        <taxon>Methanobacteriota</taxon>
        <taxon>Stenosarchaea group</taxon>
        <taxon>Halobacteria</taxon>
        <taxon>Halobacteriales</taxon>
        <taxon>Natrialbaceae</taxon>
        <taxon>Natronolimnohabitans</taxon>
    </lineage>
</organism>
<dbReference type="AlphaFoldDB" id="L9WWS0"/>
<evidence type="ECO:0000259" key="4">
    <source>
        <dbReference type="Pfam" id="PF23379"/>
    </source>
</evidence>
<feature type="domain" description="DUF7096" evidence="4">
    <location>
        <begin position="1"/>
        <end position="215"/>
    </location>
</feature>
<dbReference type="InterPro" id="IPR056397">
    <property type="entry name" value="Fn3_arc"/>
</dbReference>
<feature type="coiled-coil region" evidence="1">
    <location>
        <begin position="106"/>
        <end position="178"/>
    </location>
</feature>
<dbReference type="InterPro" id="IPR055522">
    <property type="entry name" value="DUF7096"/>
</dbReference>
<keyword evidence="6" id="KW-1185">Reference proteome</keyword>
<dbReference type="InterPro" id="IPR055520">
    <property type="entry name" value="DUF7094"/>
</dbReference>
<sequence length="410" mass="44462">MRNTVPVVVLVLVALSMPISAVGTAGAGSASASPLATVDDGTTISGETNLVRGDHAQLDDAPNRLVIHGETRTSHATPTLDFSYVAASQDESIRTDQRAFAFETDFEALEDEDEREAAAVAELERLEDRVEELRERENDIVSDHADGEVTDDELLRALASSHAEAEALKHALDRLDAQVGTAADVSGKADNLADELTVYTDSLRGDIDAALRGADDENRAAQPYLLETGEDGLVVATITDDENFVREATRYDNRDPDGTEWITAMDEAREETRELYPWAFDTTDGTSTIRYSEVQLFQVQATSHDQGYLSVYLDGSTEQVFHEHQTLDLNRVPLERAEEIVGEDVTAAIDHTADTAPASIVTVETDGGEPADTTVRVDGTVMGETGADGELWFVPPSDDYELAVTTDSNR</sequence>
<feature type="domain" description="DUF7094" evidence="3">
    <location>
        <begin position="226"/>
        <end position="333"/>
    </location>
</feature>
<dbReference type="eggNOG" id="arCOG03052">
    <property type="taxonomic scope" value="Archaea"/>
</dbReference>
<gene>
    <name evidence="5" type="ORF">C493_13958</name>
</gene>
<keyword evidence="1" id="KW-0175">Coiled coil</keyword>
<feature type="domain" description="Fibronectin-III type-like" evidence="2">
    <location>
        <begin position="341"/>
        <end position="409"/>
    </location>
</feature>
<evidence type="ECO:0000259" key="2">
    <source>
        <dbReference type="Pfam" id="PF23374"/>
    </source>
</evidence>
<proteinExistence type="predicted"/>
<dbReference type="RefSeq" id="WP_007260061.1">
    <property type="nucleotide sequence ID" value="NZ_AOHZ01000065.1"/>
</dbReference>
<reference evidence="5 6" key="1">
    <citation type="journal article" date="2014" name="PLoS Genet.">
        <title>Phylogenetically driven sequencing of extremely halophilic archaea reveals strategies for static and dynamic osmo-response.</title>
        <authorList>
            <person name="Becker E.A."/>
            <person name="Seitzer P.M."/>
            <person name="Tritt A."/>
            <person name="Larsen D."/>
            <person name="Krusor M."/>
            <person name="Yao A.I."/>
            <person name="Wu D."/>
            <person name="Madern D."/>
            <person name="Eisen J.A."/>
            <person name="Darling A.E."/>
            <person name="Facciotti M.T."/>
        </authorList>
    </citation>
    <scope>NUCLEOTIDE SEQUENCE [LARGE SCALE GENOMIC DNA]</scope>
    <source>
        <strain evidence="5 6">JCM 12255</strain>
    </source>
</reference>
<evidence type="ECO:0000313" key="5">
    <source>
        <dbReference type="EMBL" id="ELY53626.1"/>
    </source>
</evidence>
<dbReference type="Pfam" id="PF23379">
    <property type="entry name" value="DUF7096"/>
    <property type="match status" value="1"/>
</dbReference>
<evidence type="ECO:0000259" key="3">
    <source>
        <dbReference type="Pfam" id="PF23375"/>
    </source>
</evidence>